<dbReference type="Pfam" id="PF01878">
    <property type="entry name" value="EVE"/>
    <property type="match status" value="1"/>
</dbReference>
<protein>
    <recommendedName>
        <fullName evidence="2">EVE domain-containing protein</fullName>
    </recommendedName>
</protein>
<dbReference type="PANTHER" id="PTHR14087:SF7">
    <property type="entry name" value="THYMOCYTE NUCLEAR PROTEIN 1"/>
    <property type="match status" value="1"/>
</dbReference>
<keyword evidence="1" id="KW-0597">Phosphoprotein</keyword>
<gene>
    <name evidence="3" type="ORF">D779_2810</name>
</gene>
<name>W9VE00_9GAMM</name>
<organism evidence="3 4">
    <name type="scientific">Imhoffiella purpurea</name>
    <dbReference type="NCBI Taxonomy" id="1249627"/>
    <lineage>
        <taxon>Bacteria</taxon>
        <taxon>Pseudomonadati</taxon>
        <taxon>Pseudomonadota</taxon>
        <taxon>Gammaproteobacteria</taxon>
        <taxon>Chromatiales</taxon>
        <taxon>Chromatiaceae</taxon>
        <taxon>Imhoffiella</taxon>
    </lineage>
</organism>
<sequence>MPPSMEPSRSLATDAAFGDDCRYLVRRHHSTFLDDAMTHWLFKSEPDAFGIDDLAARPDKTEPWDGIRNYQVRNMLRDDARPGDPLLFYHSNCKVPGVVGIAEIVSPPRPDPTAFDPEAKYFDPKSDPEKPRWYLVDVRYVRHLKRTIPLAELKQYADGPLEGLPLVRKGNRLSIMPLTQEQWDFILGLE</sequence>
<evidence type="ECO:0000259" key="2">
    <source>
        <dbReference type="Pfam" id="PF01878"/>
    </source>
</evidence>
<dbReference type="InterPro" id="IPR015947">
    <property type="entry name" value="PUA-like_sf"/>
</dbReference>
<dbReference type="STRING" id="1249627.D779_2810"/>
<evidence type="ECO:0000313" key="4">
    <source>
        <dbReference type="Proteomes" id="UP000019460"/>
    </source>
</evidence>
<evidence type="ECO:0000256" key="1">
    <source>
        <dbReference type="ARBA" id="ARBA00022553"/>
    </source>
</evidence>
<dbReference type="InterPro" id="IPR002740">
    <property type="entry name" value="EVE_domain"/>
</dbReference>
<reference evidence="3 4" key="1">
    <citation type="submission" date="2012-11" db="EMBL/GenBank/DDBJ databases">
        <title>Genome assembly of Thiorhodococcus sp. AK35.</title>
        <authorList>
            <person name="Nupur N."/>
            <person name="Khatri I."/>
            <person name="Subramanian S."/>
            <person name="Pinnaka A."/>
        </authorList>
    </citation>
    <scope>NUCLEOTIDE SEQUENCE [LARGE SCALE GENOMIC DNA]</scope>
    <source>
        <strain evidence="3 4">AK35</strain>
    </source>
</reference>
<dbReference type="eggNOG" id="COG2947">
    <property type="taxonomic scope" value="Bacteria"/>
</dbReference>
<evidence type="ECO:0000313" key="3">
    <source>
        <dbReference type="EMBL" id="EXJ14272.1"/>
    </source>
</evidence>
<dbReference type="FunFam" id="3.10.590.10:FF:000003">
    <property type="entry name" value="Thymocyte nuclear protein 1"/>
    <property type="match status" value="1"/>
</dbReference>
<dbReference type="PANTHER" id="PTHR14087">
    <property type="entry name" value="THYMOCYTE NUCLEAR PROTEIN 1"/>
    <property type="match status" value="1"/>
</dbReference>
<keyword evidence="4" id="KW-1185">Reference proteome</keyword>
<comment type="caution">
    <text evidence="3">The sequence shown here is derived from an EMBL/GenBank/DDBJ whole genome shotgun (WGS) entry which is preliminary data.</text>
</comment>
<dbReference type="Gene3D" id="3.10.590.10">
    <property type="entry name" value="ph1033 like domains"/>
    <property type="match status" value="1"/>
</dbReference>
<dbReference type="Proteomes" id="UP000019460">
    <property type="component" value="Unassembled WGS sequence"/>
</dbReference>
<dbReference type="SUPFAM" id="SSF88697">
    <property type="entry name" value="PUA domain-like"/>
    <property type="match status" value="1"/>
</dbReference>
<dbReference type="InterPro" id="IPR052181">
    <property type="entry name" value="5hmC_binding"/>
</dbReference>
<proteinExistence type="predicted"/>
<feature type="domain" description="EVE" evidence="2">
    <location>
        <begin position="39"/>
        <end position="188"/>
    </location>
</feature>
<accession>W9VE00</accession>
<dbReference type="AlphaFoldDB" id="W9VE00"/>
<dbReference type="InterPro" id="IPR047197">
    <property type="entry name" value="THYN1-like_EVE"/>
</dbReference>
<dbReference type="PATRIC" id="fig|1249627.3.peg.2975"/>
<dbReference type="EMBL" id="AONC01000044">
    <property type="protein sequence ID" value="EXJ14272.1"/>
    <property type="molecule type" value="Genomic_DNA"/>
</dbReference>
<dbReference type="CDD" id="cd21133">
    <property type="entry name" value="EVE"/>
    <property type="match status" value="1"/>
</dbReference>